<dbReference type="CDD" id="cd01638">
    <property type="entry name" value="CysQ"/>
    <property type="match status" value="1"/>
</dbReference>
<dbReference type="InterPro" id="IPR000760">
    <property type="entry name" value="Inositol_monophosphatase-like"/>
</dbReference>
<dbReference type="PROSITE" id="PS00630">
    <property type="entry name" value="IMP_2"/>
    <property type="match status" value="1"/>
</dbReference>
<dbReference type="PROSITE" id="PS00629">
    <property type="entry name" value="IMP_1"/>
    <property type="match status" value="1"/>
</dbReference>
<keyword evidence="3" id="KW-0378">Hydrolase</keyword>
<evidence type="ECO:0000256" key="5">
    <source>
        <dbReference type="PIRSR" id="PIRSR600760-2"/>
    </source>
</evidence>
<feature type="binding site" evidence="5">
    <location>
        <position position="87"/>
    </location>
    <ligand>
        <name>Mg(2+)</name>
        <dbReference type="ChEBI" id="CHEBI:18420"/>
        <label>1</label>
        <note>catalytic</note>
    </ligand>
</feature>
<gene>
    <name evidence="6" type="ORF">DI556_00185</name>
</gene>
<dbReference type="InterPro" id="IPR020550">
    <property type="entry name" value="Inositol_monophosphatase_CS"/>
</dbReference>
<dbReference type="GO" id="GO:0006020">
    <property type="term" value="P:inositol metabolic process"/>
    <property type="evidence" value="ECO:0007669"/>
    <property type="project" value="TreeGrafter"/>
</dbReference>
<organism evidence="6 7">
    <name type="scientific">Rhodovulum sulfidophilum</name>
    <name type="common">Rhodobacter sulfidophilus</name>
    <dbReference type="NCBI Taxonomy" id="35806"/>
    <lineage>
        <taxon>Bacteria</taxon>
        <taxon>Pseudomonadati</taxon>
        <taxon>Pseudomonadota</taxon>
        <taxon>Alphaproteobacteria</taxon>
        <taxon>Rhodobacterales</taxon>
        <taxon>Paracoccaceae</taxon>
        <taxon>Rhodovulum</taxon>
    </lineage>
</organism>
<evidence type="ECO:0000313" key="7">
    <source>
        <dbReference type="Proteomes" id="UP000249185"/>
    </source>
</evidence>
<dbReference type="AlphaFoldDB" id="A0A2W5QKV1"/>
<dbReference type="GO" id="GO:0046854">
    <property type="term" value="P:phosphatidylinositol phosphate biosynthetic process"/>
    <property type="evidence" value="ECO:0007669"/>
    <property type="project" value="InterPro"/>
</dbReference>
<keyword evidence="4 5" id="KW-0460">Magnesium</keyword>
<evidence type="ECO:0000256" key="3">
    <source>
        <dbReference type="ARBA" id="ARBA00022801"/>
    </source>
</evidence>
<accession>A0A2W5QKV1</accession>
<dbReference type="Pfam" id="PF00459">
    <property type="entry name" value="Inositol_P"/>
    <property type="match status" value="1"/>
</dbReference>
<name>A0A2W5QKV1_RHOSU</name>
<feature type="binding site" evidence="5">
    <location>
        <position position="67"/>
    </location>
    <ligand>
        <name>Mg(2+)</name>
        <dbReference type="ChEBI" id="CHEBI:18420"/>
        <label>1</label>
        <note>catalytic</note>
    </ligand>
</feature>
<sequence>MPGNDLELLIDAARAGGQVARRYFRQAPRVWEKAGGAGPVTQADIEVNDTLRARLMSARPGYGWLSEESPDDPARLEAARVFVLDPIDGTRAFISGQEAWALSLAVAEEGEIIAAVVHLPMLGRTYAARRGGGATLNGAPIAASARVELEGGKLLAAAAALEPTRWRGGPPRMERHFRPSLAYRLCLVAEGRFDAMLTLRDTWEWDVAAGDLIAREAGAAVMTATGEAPRYNQPRPLLPGFIAAAAALRGPLLDRLVAV</sequence>
<dbReference type="PANTHER" id="PTHR20854:SF4">
    <property type="entry name" value="INOSITOL-1-MONOPHOSPHATASE-RELATED"/>
    <property type="match status" value="1"/>
</dbReference>
<dbReference type="Gene3D" id="3.30.540.10">
    <property type="entry name" value="Fructose-1,6-Bisphosphatase, subunit A, domain 1"/>
    <property type="match status" value="1"/>
</dbReference>
<dbReference type="EMBL" id="QFPW01000001">
    <property type="protein sequence ID" value="PZQ52130.1"/>
    <property type="molecule type" value="Genomic_DNA"/>
</dbReference>
<proteinExistence type="inferred from homology"/>
<dbReference type="PRINTS" id="PR00377">
    <property type="entry name" value="IMPHPHTASES"/>
</dbReference>
<protein>
    <submittedName>
        <fullName evidence="6">3'(2'),5'-bisphosphate nucleotidase CysQ</fullName>
    </submittedName>
</protein>
<keyword evidence="2 5" id="KW-0479">Metal-binding</keyword>
<evidence type="ECO:0000256" key="2">
    <source>
        <dbReference type="ARBA" id="ARBA00022723"/>
    </source>
</evidence>
<dbReference type="GO" id="GO:0046872">
    <property type="term" value="F:metal ion binding"/>
    <property type="evidence" value="ECO:0007669"/>
    <property type="project" value="UniProtKB-KW"/>
</dbReference>
<evidence type="ECO:0000256" key="4">
    <source>
        <dbReference type="ARBA" id="ARBA00022842"/>
    </source>
</evidence>
<feature type="binding site" evidence="5">
    <location>
        <position position="206"/>
    </location>
    <ligand>
        <name>Mg(2+)</name>
        <dbReference type="ChEBI" id="CHEBI:18420"/>
        <label>1</label>
        <note>catalytic</note>
    </ligand>
</feature>
<comment type="cofactor">
    <cofactor evidence="5">
        <name>Mg(2+)</name>
        <dbReference type="ChEBI" id="CHEBI:18420"/>
    </cofactor>
</comment>
<dbReference type="GO" id="GO:0007165">
    <property type="term" value="P:signal transduction"/>
    <property type="evidence" value="ECO:0007669"/>
    <property type="project" value="TreeGrafter"/>
</dbReference>
<dbReference type="Gene3D" id="3.40.190.80">
    <property type="match status" value="1"/>
</dbReference>
<feature type="binding site" evidence="5">
    <location>
        <position position="88"/>
    </location>
    <ligand>
        <name>Mg(2+)</name>
        <dbReference type="ChEBI" id="CHEBI:18420"/>
        <label>1</label>
        <note>catalytic</note>
    </ligand>
</feature>
<comment type="caution">
    <text evidence="6">The sequence shown here is derived from an EMBL/GenBank/DDBJ whole genome shotgun (WGS) entry which is preliminary data.</text>
</comment>
<evidence type="ECO:0000313" key="6">
    <source>
        <dbReference type="EMBL" id="PZQ52130.1"/>
    </source>
</evidence>
<dbReference type="GO" id="GO:0008934">
    <property type="term" value="F:inositol monophosphate 1-phosphatase activity"/>
    <property type="evidence" value="ECO:0007669"/>
    <property type="project" value="TreeGrafter"/>
</dbReference>
<dbReference type="Proteomes" id="UP000249185">
    <property type="component" value="Unassembled WGS sequence"/>
</dbReference>
<reference evidence="6 7" key="1">
    <citation type="submission" date="2017-08" db="EMBL/GenBank/DDBJ databases">
        <title>Infants hospitalized years apart are colonized by the same room-sourced microbial strains.</title>
        <authorList>
            <person name="Brooks B."/>
            <person name="Olm M.R."/>
            <person name="Firek B.A."/>
            <person name="Baker R."/>
            <person name="Thomas B.C."/>
            <person name="Morowitz M.J."/>
            <person name="Banfield J.F."/>
        </authorList>
    </citation>
    <scope>NUCLEOTIDE SEQUENCE [LARGE SCALE GENOMIC DNA]</scope>
    <source>
        <strain evidence="6">S2_005_002_R2_34</strain>
    </source>
</reference>
<feature type="binding site" evidence="5">
    <location>
        <position position="85"/>
    </location>
    <ligand>
        <name>Mg(2+)</name>
        <dbReference type="ChEBI" id="CHEBI:18420"/>
        <label>1</label>
        <note>catalytic</note>
    </ligand>
</feature>
<dbReference type="InterPro" id="IPR020583">
    <property type="entry name" value="Inositol_monoP_metal-BS"/>
</dbReference>
<dbReference type="PANTHER" id="PTHR20854">
    <property type="entry name" value="INOSITOL MONOPHOSPHATASE"/>
    <property type="match status" value="1"/>
</dbReference>
<evidence type="ECO:0000256" key="1">
    <source>
        <dbReference type="ARBA" id="ARBA00009759"/>
    </source>
</evidence>
<dbReference type="SUPFAM" id="SSF56655">
    <property type="entry name" value="Carbohydrate phosphatase"/>
    <property type="match status" value="1"/>
</dbReference>
<comment type="similarity">
    <text evidence="1">Belongs to the inositol monophosphatase superfamily.</text>
</comment>